<name>W4N8G4_9BIFI</name>
<reference evidence="2 3" key="1">
    <citation type="journal article" date="2014" name="Genome Announc.">
        <title>The Genome Sequence of Bifidobacterium moukalabense DSM 27321 Highlights the Close Phylogenetic Relatedness with the Bifidobacterium dentium Taxon.</title>
        <authorList>
            <person name="Lugli G.A."/>
            <person name="Duranti S."/>
            <person name="Milani C."/>
            <person name="Turroni F."/>
            <person name="Viappiani A."/>
            <person name="Mangifesta M."/>
            <person name="van Sinderen D."/>
            <person name="Ventura M."/>
        </authorList>
    </citation>
    <scope>NUCLEOTIDE SEQUENCE [LARGE SCALE GENOMIC DNA]</scope>
    <source>
        <strain evidence="2 3">DSM 27321</strain>
    </source>
</reference>
<evidence type="ECO:0000313" key="3">
    <source>
        <dbReference type="Proteomes" id="UP000019155"/>
    </source>
</evidence>
<evidence type="ECO:0000256" key="1">
    <source>
        <dbReference type="SAM" id="MobiDB-lite"/>
    </source>
</evidence>
<comment type="caution">
    <text evidence="2">The sequence shown here is derived from an EMBL/GenBank/DDBJ whole genome shotgun (WGS) entry which is preliminary data.</text>
</comment>
<dbReference type="STRING" id="1435051.BMOU_0861"/>
<dbReference type="GeneID" id="97501330"/>
<feature type="region of interest" description="Disordered" evidence="1">
    <location>
        <begin position="57"/>
        <end position="83"/>
    </location>
</feature>
<evidence type="ECO:0000313" key="2">
    <source>
        <dbReference type="EMBL" id="ETY71373.1"/>
    </source>
</evidence>
<dbReference type="RefSeq" id="WP_051428905.1">
    <property type="nucleotide sequence ID" value="NZ_AZMV01000004.1"/>
</dbReference>
<dbReference type="AlphaFoldDB" id="W4N8G4"/>
<accession>W4N8G4</accession>
<gene>
    <name evidence="2" type="ORF">BMOU_0861</name>
</gene>
<keyword evidence="3" id="KW-1185">Reference proteome</keyword>
<dbReference type="OrthoDB" id="9995864at2"/>
<proteinExistence type="predicted"/>
<dbReference type="Proteomes" id="UP000019155">
    <property type="component" value="Unassembled WGS sequence"/>
</dbReference>
<sequence length="119" mass="12726">MSRIIVSPVKPTEDDMAVWIDADRHTGRLMTRLMGDGEPICIDLTGDGLTIIAPLPRTTVRDTAPTDGATPSPSVPKDAHEGTIGDRATLISAFKRKLRDNLDRAGMPSAGTIGKECTQ</sequence>
<protein>
    <submittedName>
        <fullName evidence="2">Uncharacterized protein</fullName>
    </submittedName>
</protein>
<dbReference type="eggNOG" id="ENOG5030RN9">
    <property type="taxonomic scope" value="Bacteria"/>
</dbReference>
<organism evidence="2 3">
    <name type="scientific">Bifidobacterium moukalabense DSM 27321</name>
    <dbReference type="NCBI Taxonomy" id="1435051"/>
    <lineage>
        <taxon>Bacteria</taxon>
        <taxon>Bacillati</taxon>
        <taxon>Actinomycetota</taxon>
        <taxon>Actinomycetes</taxon>
        <taxon>Bifidobacteriales</taxon>
        <taxon>Bifidobacteriaceae</taxon>
        <taxon>Bifidobacterium</taxon>
    </lineage>
</organism>
<dbReference type="EMBL" id="AZMV01000004">
    <property type="protein sequence ID" value="ETY71373.1"/>
    <property type="molecule type" value="Genomic_DNA"/>
</dbReference>
<dbReference type="PATRIC" id="fig|1435051.3.peg.852"/>